<keyword evidence="4" id="KW-1185">Reference proteome</keyword>
<dbReference type="Proteomes" id="UP001193501">
    <property type="component" value="Unassembled WGS sequence"/>
</dbReference>
<keyword evidence="2" id="KW-0964">Secreted</keyword>
<dbReference type="PROSITE" id="PS00330">
    <property type="entry name" value="HEMOLYSIN_CALCIUM"/>
    <property type="match status" value="2"/>
</dbReference>
<dbReference type="EMBL" id="JAABNR010000009">
    <property type="protein sequence ID" value="NBZ88164.1"/>
    <property type="molecule type" value="Genomic_DNA"/>
</dbReference>
<dbReference type="SUPFAM" id="SSF51120">
    <property type="entry name" value="beta-Roll"/>
    <property type="match status" value="3"/>
</dbReference>
<dbReference type="InterPro" id="IPR011049">
    <property type="entry name" value="Serralysin-like_metalloprot_C"/>
</dbReference>
<dbReference type="InterPro" id="IPR018511">
    <property type="entry name" value="Hemolysin-typ_Ca-bd_CS"/>
</dbReference>
<sequence>MPIMTGTSGDDIIPRGSATIDGGGNVSWDVDDTIYGLGGHDFINGGGGNNLIYGGQGNDNTTGGNRLDTIYGGLGDDFLSGNAGDDTLMGDAGNDFIWVFNGDGATEGGSDVVNGGTGNDMVQLDEYGLSTGATVTGGADTDKLQIKLGGYYHTDGTLDRSAYLVDLSRMWGGGVGIVGGSSVRGFEALNGIQGGAGDDTIIVGRAYTVNTATLVNGVLAQNLYRGWDGNDYISGGDGSEQVNGDAGNDTLIGNGGDDYLEAGAGNDSVHGGDGHDVLFGGPGHDLVQGGAGNDSIYGDDGNDTMDGGSGNDNFAGYDGNDVYIVDSLGDYVGDTGGIDTVRTGIDYSLSAWPMMNSIENLLLTGTAVSGMGNGLDNVLTGNGADNVLSGLAGRDTLTGGVGSDRLKGGAGSDLLNGGTGPDSFVFDTLETSAQRDRITDFMHGIDMIVLDRSVFTAFAADPAGALAPLAFVAGTHTQTPDQHLIYNATTGVLLYDADGKGGAAAVHVALLTTKPLLDAGDIWLI</sequence>
<evidence type="ECO:0000256" key="2">
    <source>
        <dbReference type="ARBA" id="ARBA00022525"/>
    </source>
</evidence>
<dbReference type="InterPro" id="IPR050557">
    <property type="entry name" value="RTX_toxin/Mannuronan_C5-epim"/>
</dbReference>
<dbReference type="PANTHER" id="PTHR38340">
    <property type="entry name" value="S-LAYER PROTEIN"/>
    <property type="match status" value="1"/>
</dbReference>
<dbReference type="AlphaFoldDB" id="A0AAE4YA68"/>
<comment type="subcellular location">
    <subcellularLocation>
        <location evidence="1">Secreted</location>
    </subcellularLocation>
</comment>
<dbReference type="PANTHER" id="PTHR38340:SF1">
    <property type="entry name" value="S-LAYER PROTEIN"/>
    <property type="match status" value="1"/>
</dbReference>
<evidence type="ECO:0008006" key="5">
    <source>
        <dbReference type="Google" id="ProtNLM"/>
    </source>
</evidence>
<dbReference type="InterPro" id="IPR001343">
    <property type="entry name" value="Hemolysn_Ca-bd"/>
</dbReference>
<evidence type="ECO:0000313" key="4">
    <source>
        <dbReference type="Proteomes" id="UP001193501"/>
    </source>
</evidence>
<dbReference type="RefSeq" id="WP_168774968.1">
    <property type="nucleotide sequence ID" value="NZ_JAABNR010000009.1"/>
</dbReference>
<evidence type="ECO:0000313" key="3">
    <source>
        <dbReference type="EMBL" id="NBZ88164.1"/>
    </source>
</evidence>
<dbReference type="Pfam" id="PF00353">
    <property type="entry name" value="HemolysinCabind"/>
    <property type="match status" value="7"/>
</dbReference>
<dbReference type="GO" id="GO:0005509">
    <property type="term" value="F:calcium ion binding"/>
    <property type="evidence" value="ECO:0007669"/>
    <property type="project" value="InterPro"/>
</dbReference>
<dbReference type="Gene3D" id="2.150.10.10">
    <property type="entry name" value="Serralysin-like metalloprotease, C-terminal"/>
    <property type="match status" value="3"/>
</dbReference>
<protein>
    <recommendedName>
        <fullName evidence="5">Calcium-binding protein</fullName>
    </recommendedName>
</protein>
<reference evidence="3" key="1">
    <citation type="submission" date="2020-01" db="EMBL/GenBank/DDBJ databases">
        <authorList>
            <person name="Chen W.-M."/>
        </authorList>
    </citation>
    <scope>NUCLEOTIDE SEQUENCE</scope>
    <source>
        <strain evidence="3">CYK-10</strain>
    </source>
</reference>
<comment type="caution">
    <text evidence="3">The sequence shown here is derived from an EMBL/GenBank/DDBJ whole genome shotgun (WGS) entry which is preliminary data.</text>
</comment>
<name>A0AAE4YA68_9RHOB</name>
<accession>A0AAE4YA68</accession>
<dbReference type="GO" id="GO:0005576">
    <property type="term" value="C:extracellular region"/>
    <property type="evidence" value="ECO:0007669"/>
    <property type="project" value="UniProtKB-SubCell"/>
</dbReference>
<evidence type="ECO:0000256" key="1">
    <source>
        <dbReference type="ARBA" id="ARBA00004613"/>
    </source>
</evidence>
<gene>
    <name evidence="3" type="ORF">GV832_11295</name>
</gene>
<proteinExistence type="predicted"/>
<dbReference type="PRINTS" id="PR00313">
    <property type="entry name" value="CABNDNGRPT"/>
</dbReference>
<organism evidence="3 4">
    <name type="scientific">Stagnihabitans tardus</name>
    <dbReference type="NCBI Taxonomy" id="2699202"/>
    <lineage>
        <taxon>Bacteria</taxon>
        <taxon>Pseudomonadati</taxon>
        <taxon>Pseudomonadota</taxon>
        <taxon>Alphaproteobacteria</taxon>
        <taxon>Rhodobacterales</taxon>
        <taxon>Paracoccaceae</taxon>
        <taxon>Stagnihabitans</taxon>
    </lineage>
</organism>